<reference evidence="1 2" key="2">
    <citation type="journal article" date="2022" name="Mol. Ecol. Resour.">
        <title>The genomes of chicory, endive, great burdock and yacon provide insights into Asteraceae paleo-polyploidization history and plant inulin production.</title>
        <authorList>
            <person name="Fan W."/>
            <person name="Wang S."/>
            <person name="Wang H."/>
            <person name="Wang A."/>
            <person name="Jiang F."/>
            <person name="Liu H."/>
            <person name="Zhao H."/>
            <person name="Xu D."/>
            <person name="Zhang Y."/>
        </authorList>
    </citation>
    <scope>NUCLEOTIDE SEQUENCE [LARGE SCALE GENOMIC DNA]</scope>
    <source>
        <strain evidence="2">cv. Niubang</strain>
    </source>
</reference>
<keyword evidence="2" id="KW-1185">Reference proteome</keyword>
<accession>A0ACB9FIM6</accession>
<name>A0ACB9FIM6_ARCLA</name>
<dbReference type="Proteomes" id="UP001055879">
    <property type="component" value="Linkage Group LG01"/>
</dbReference>
<gene>
    <name evidence="1" type="ORF">L6452_01862</name>
</gene>
<sequence length="176" mass="19872">MKQLLSWLLQYDKVHYGVRGSLEPPCDAVGLIDQLLLGESHLYKIHVYKRTEECSVNSSDYGPLPPNAPAWCLAPFHPEGRLSSSMADITCFLGFQYGQVIVHYKVFGIRTGLILFLTLEQVIVHYKLLLTFFPAVVQEKTLAFAAEKDSKKRKAIEAGLQRTMQTESDTKIPTKK</sequence>
<proteinExistence type="predicted"/>
<comment type="caution">
    <text evidence="1">The sequence shown here is derived from an EMBL/GenBank/DDBJ whole genome shotgun (WGS) entry which is preliminary data.</text>
</comment>
<protein>
    <submittedName>
        <fullName evidence="1">Uncharacterized protein</fullName>
    </submittedName>
</protein>
<evidence type="ECO:0000313" key="1">
    <source>
        <dbReference type="EMBL" id="KAI3770720.1"/>
    </source>
</evidence>
<evidence type="ECO:0000313" key="2">
    <source>
        <dbReference type="Proteomes" id="UP001055879"/>
    </source>
</evidence>
<organism evidence="1 2">
    <name type="scientific">Arctium lappa</name>
    <name type="common">Greater burdock</name>
    <name type="synonym">Lappa major</name>
    <dbReference type="NCBI Taxonomy" id="4217"/>
    <lineage>
        <taxon>Eukaryota</taxon>
        <taxon>Viridiplantae</taxon>
        <taxon>Streptophyta</taxon>
        <taxon>Embryophyta</taxon>
        <taxon>Tracheophyta</taxon>
        <taxon>Spermatophyta</taxon>
        <taxon>Magnoliopsida</taxon>
        <taxon>eudicotyledons</taxon>
        <taxon>Gunneridae</taxon>
        <taxon>Pentapetalae</taxon>
        <taxon>asterids</taxon>
        <taxon>campanulids</taxon>
        <taxon>Asterales</taxon>
        <taxon>Asteraceae</taxon>
        <taxon>Carduoideae</taxon>
        <taxon>Cardueae</taxon>
        <taxon>Arctiinae</taxon>
        <taxon>Arctium</taxon>
    </lineage>
</organism>
<dbReference type="EMBL" id="CM042047">
    <property type="protein sequence ID" value="KAI3770720.1"/>
    <property type="molecule type" value="Genomic_DNA"/>
</dbReference>
<reference evidence="2" key="1">
    <citation type="journal article" date="2022" name="Mol. Ecol. Resour.">
        <title>The genomes of chicory, endive, great burdock and yacon provide insights into Asteraceae palaeo-polyploidization history and plant inulin production.</title>
        <authorList>
            <person name="Fan W."/>
            <person name="Wang S."/>
            <person name="Wang H."/>
            <person name="Wang A."/>
            <person name="Jiang F."/>
            <person name="Liu H."/>
            <person name="Zhao H."/>
            <person name="Xu D."/>
            <person name="Zhang Y."/>
        </authorList>
    </citation>
    <scope>NUCLEOTIDE SEQUENCE [LARGE SCALE GENOMIC DNA]</scope>
    <source>
        <strain evidence="2">cv. Niubang</strain>
    </source>
</reference>